<name>A0ABR2L1N3_9EUKA</name>
<sequence length="90" mass="10103">MLLHQHLLASMLLNNIFDSFLTLFGKDSENNFVIAATFADAGEPHVMSALKEANIPTNFVSKFNNSALFAKRSGNDGKYFSLLCYYFRTT</sequence>
<reference evidence="1 2" key="1">
    <citation type="submission" date="2024-04" db="EMBL/GenBank/DDBJ databases">
        <title>Tritrichomonas musculus Genome.</title>
        <authorList>
            <person name="Alves-Ferreira E."/>
            <person name="Grigg M."/>
            <person name="Lorenzi H."/>
            <person name="Galac M."/>
        </authorList>
    </citation>
    <scope>NUCLEOTIDE SEQUENCE [LARGE SCALE GENOMIC DNA]</scope>
    <source>
        <strain evidence="1 2">EAF2021</strain>
    </source>
</reference>
<keyword evidence="2" id="KW-1185">Reference proteome</keyword>
<organism evidence="1 2">
    <name type="scientific">Tritrichomonas musculus</name>
    <dbReference type="NCBI Taxonomy" id="1915356"/>
    <lineage>
        <taxon>Eukaryota</taxon>
        <taxon>Metamonada</taxon>
        <taxon>Parabasalia</taxon>
        <taxon>Tritrichomonadida</taxon>
        <taxon>Tritrichomonadidae</taxon>
        <taxon>Tritrichomonas</taxon>
    </lineage>
</organism>
<evidence type="ECO:0000313" key="2">
    <source>
        <dbReference type="Proteomes" id="UP001470230"/>
    </source>
</evidence>
<gene>
    <name evidence="1" type="ORF">M9Y10_014522</name>
</gene>
<protein>
    <submittedName>
        <fullName evidence="1">Uncharacterized protein</fullName>
    </submittedName>
</protein>
<comment type="caution">
    <text evidence="1">The sequence shown here is derived from an EMBL/GenBank/DDBJ whole genome shotgun (WGS) entry which is preliminary data.</text>
</comment>
<dbReference type="EMBL" id="JAPFFF010000002">
    <property type="protein sequence ID" value="KAK8896612.1"/>
    <property type="molecule type" value="Genomic_DNA"/>
</dbReference>
<proteinExistence type="predicted"/>
<evidence type="ECO:0000313" key="1">
    <source>
        <dbReference type="EMBL" id="KAK8896612.1"/>
    </source>
</evidence>
<dbReference type="Proteomes" id="UP001470230">
    <property type="component" value="Unassembled WGS sequence"/>
</dbReference>
<accession>A0ABR2L1N3</accession>